<proteinExistence type="predicted"/>
<sequence>MKFQVLTISVVIDHDLFHDYNQYENKDFKNSLVKKLLDKIATQKKLQIKGRKKTYVLYSEKDITNDIVMFKLGKRSITELHVEMDDDIESTKIEDTPFVLGFISLSKQAILVGMDNKIINKDTIINILEEGLNSVQKDNVVSYDFKISPLKETQYFWDLVEHNSDSIKEIQLDFYPPNFIGYSKQIKEQLKATKEETNNSKLSLIYKNENGFLKVKQDFFGDMVEYTNTSGEWRLVVIKDSKKRTYQSKNAGSSKVIEKNVVDFFSENMTNNEISINEKNKYISRIVEIVEHIYDKENN</sequence>
<name>A0ABT2Y3B7_9MOLU</name>
<accession>A0ABT2Y3B7</accession>
<dbReference type="RefSeq" id="WP_263607337.1">
    <property type="nucleotide sequence ID" value="NZ_JAOVQM010000001.1"/>
</dbReference>
<evidence type="ECO:0000313" key="1">
    <source>
        <dbReference type="EMBL" id="MCV2231224.1"/>
    </source>
</evidence>
<evidence type="ECO:0000313" key="2">
    <source>
        <dbReference type="Proteomes" id="UP001177160"/>
    </source>
</evidence>
<comment type="caution">
    <text evidence="1">The sequence shown here is derived from an EMBL/GenBank/DDBJ whole genome shotgun (WGS) entry which is preliminary data.</text>
</comment>
<organism evidence="1 2">
    <name type="scientific">Paracholeplasma manati</name>
    <dbReference type="NCBI Taxonomy" id="591373"/>
    <lineage>
        <taxon>Bacteria</taxon>
        <taxon>Bacillati</taxon>
        <taxon>Mycoplasmatota</taxon>
        <taxon>Mollicutes</taxon>
        <taxon>Acholeplasmatales</taxon>
        <taxon>Acholeplasmataceae</taxon>
        <taxon>Paracholeplasma</taxon>
    </lineage>
</organism>
<dbReference type="Proteomes" id="UP001177160">
    <property type="component" value="Unassembled WGS sequence"/>
</dbReference>
<dbReference type="EMBL" id="JAOVQM010000001">
    <property type="protein sequence ID" value="MCV2231224.1"/>
    <property type="molecule type" value="Genomic_DNA"/>
</dbReference>
<protein>
    <submittedName>
        <fullName evidence="1">Uncharacterized protein</fullName>
    </submittedName>
</protein>
<gene>
    <name evidence="1" type="ORF">N7548_00090</name>
</gene>
<keyword evidence="2" id="KW-1185">Reference proteome</keyword>
<reference evidence="1" key="1">
    <citation type="submission" date="2022-09" db="EMBL/GenBank/DDBJ databases">
        <title>Novel Mycoplasma species identified in domestic and wild animals.</title>
        <authorList>
            <person name="Volokhov D.V."/>
            <person name="Furtak V.A."/>
            <person name="Zagorodnyaya T.A."/>
        </authorList>
    </citation>
    <scope>NUCLEOTIDE SEQUENCE</scope>
    <source>
        <strain evidence="1">Oakley</strain>
    </source>
</reference>